<evidence type="ECO:0000256" key="2">
    <source>
        <dbReference type="ARBA" id="ARBA00022692"/>
    </source>
</evidence>
<evidence type="ECO:0000256" key="6">
    <source>
        <dbReference type="SAM" id="Phobius"/>
    </source>
</evidence>
<comment type="subcellular location">
    <subcellularLocation>
        <location evidence="1">Membrane</location>
        <topology evidence="1">Multi-pass membrane protein</topology>
    </subcellularLocation>
</comment>
<dbReference type="EMBL" id="ANHY01000019">
    <property type="protein sequence ID" value="EKV27548.1"/>
    <property type="molecule type" value="Genomic_DNA"/>
</dbReference>
<dbReference type="Proteomes" id="UP000009881">
    <property type="component" value="Unassembled WGS sequence"/>
</dbReference>
<feature type="transmembrane region" description="Helical" evidence="6">
    <location>
        <begin position="79"/>
        <end position="99"/>
    </location>
</feature>
<dbReference type="GO" id="GO:0015499">
    <property type="term" value="F:formate transmembrane transporter activity"/>
    <property type="evidence" value="ECO:0007669"/>
    <property type="project" value="TreeGrafter"/>
</dbReference>
<feature type="compositionally biased region" description="Basic and acidic residues" evidence="5">
    <location>
        <begin position="11"/>
        <end position="22"/>
    </location>
</feature>
<evidence type="ECO:0000313" key="8">
    <source>
        <dbReference type="Proteomes" id="UP000009881"/>
    </source>
</evidence>
<organism evidence="7 8">
    <name type="scientific">Caenispirillum salinarum AK4</name>
    <dbReference type="NCBI Taxonomy" id="1238182"/>
    <lineage>
        <taxon>Bacteria</taxon>
        <taxon>Pseudomonadati</taxon>
        <taxon>Pseudomonadota</taxon>
        <taxon>Alphaproteobacteria</taxon>
        <taxon>Rhodospirillales</taxon>
        <taxon>Novispirillaceae</taxon>
        <taxon>Caenispirillum</taxon>
    </lineage>
</organism>
<dbReference type="STRING" id="1238182.C882_1394"/>
<name>K9HAD2_9PROT</name>
<feature type="transmembrane region" description="Helical" evidence="6">
    <location>
        <begin position="47"/>
        <end position="67"/>
    </location>
</feature>
<evidence type="ECO:0000256" key="1">
    <source>
        <dbReference type="ARBA" id="ARBA00004141"/>
    </source>
</evidence>
<feature type="region of interest" description="Disordered" evidence="5">
    <location>
        <begin position="1"/>
        <end position="22"/>
    </location>
</feature>
<evidence type="ECO:0000256" key="4">
    <source>
        <dbReference type="ARBA" id="ARBA00023136"/>
    </source>
</evidence>
<feature type="transmembrane region" description="Helical" evidence="6">
    <location>
        <begin position="179"/>
        <end position="197"/>
    </location>
</feature>
<feature type="transmembrane region" description="Helical" evidence="6">
    <location>
        <begin position="130"/>
        <end position="155"/>
    </location>
</feature>
<dbReference type="InterPro" id="IPR023271">
    <property type="entry name" value="Aquaporin-like"/>
</dbReference>
<keyword evidence="2 6" id="KW-0812">Transmembrane</keyword>
<evidence type="ECO:0000256" key="5">
    <source>
        <dbReference type="SAM" id="MobiDB-lite"/>
    </source>
</evidence>
<sequence length="279" mass="29965">MKNGDMGEQPEETKTGEPSKAERARLTASAIYQIIRSDGESELRRPVVSLWWSGFAAGIAISMSVVSEGLLYQHVPQGPWHHAIASLGYTIGFVIVVIGRLQLFTENTITAVLPVFARTTPNALRATARLWTVVFVANMVGTAFAVFIAVFGGLASPEQLDAFTKVSAPILEHGWGETVRRGVTAGFIIAAVVWLLPNSRGFEIWIVVLLTYMIALGGYSHVIAGATEAFHLWAVGEADAVKVVSFISAAFIGNVIGGTGLFSLLAYGQVKKELKGEMD</sequence>
<dbReference type="PANTHER" id="PTHR30520">
    <property type="entry name" value="FORMATE TRANSPORTER-RELATED"/>
    <property type="match status" value="1"/>
</dbReference>
<dbReference type="InterPro" id="IPR000292">
    <property type="entry name" value="For/NO2_transpt"/>
</dbReference>
<accession>K9HAD2</accession>
<dbReference type="PANTHER" id="PTHR30520:SF2">
    <property type="entry name" value="INNER MEMBRANE PROTEIN YFDC"/>
    <property type="match status" value="1"/>
</dbReference>
<evidence type="ECO:0000256" key="3">
    <source>
        <dbReference type="ARBA" id="ARBA00022989"/>
    </source>
</evidence>
<dbReference type="AlphaFoldDB" id="K9HAD2"/>
<dbReference type="Gene3D" id="1.20.1080.10">
    <property type="entry name" value="Glycerol uptake facilitator protein"/>
    <property type="match status" value="1"/>
</dbReference>
<dbReference type="RefSeq" id="WP_009542050.1">
    <property type="nucleotide sequence ID" value="NZ_ANHY01000019.1"/>
</dbReference>
<dbReference type="Pfam" id="PF01226">
    <property type="entry name" value="Form_Nir_trans"/>
    <property type="match status" value="1"/>
</dbReference>
<keyword evidence="8" id="KW-1185">Reference proteome</keyword>
<gene>
    <name evidence="7" type="ORF">C882_1394</name>
</gene>
<feature type="transmembrane region" description="Helical" evidence="6">
    <location>
        <begin position="243"/>
        <end position="268"/>
    </location>
</feature>
<comment type="caution">
    <text evidence="7">The sequence shown here is derived from an EMBL/GenBank/DDBJ whole genome shotgun (WGS) entry which is preliminary data.</text>
</comment>
<dbReference type="PATRIC" id="fig|1238182.3.peg.3608"/>
<evidence type="ECO:0000313" key="7">
    <source>
        <dbReference type="EMBL" id="EKV27548.1"/>
    </source>
</evidence>
<evidence type="ECO:0008006" key="9">
    <source>
        <dbReference type="Google" id="ProtNLM"/>
    </source>
</evidence>
<proteinExistence type="predicted"/>
<protein>
    <recommendedName>
        <fullName evidence="9">Transport</fullName>
    </recommendedName>
</protein>
<dbReference type="eggNOG" id="COG2116">
    <property type="taxonomic scope" value="Bacteria"/>
</dbReference>
<keyword evidence="3 6" id="KW-1133">Transmembrane helix</keyword>
<feature type="transmembrane region" description="Helical" evidence="6">
    <location>
        <begin position="204"/>
        <end position="223"/>
    </location>
</feature>
<keyword evidence="4 6" id="KW-0472">Membrane</keyword>
<reference evidence="7 8" key="1">
    <citation type="journal article" date="2013" name="Genome Announc.">
        <title>Draft Genome Sequence of an Alphaproteobacterium, Caenispirillum salinarum AK4(T), Isolated from a Solar Saltern.</title>
        <authorList>
            <person name="Khatri I."/>
            <person name="Singh A."/>
            <person name="Korpole S."/>
            <person name="Pinnaka A.K."/>
            <person name="Subramanian S."/>
        </authorList>
    </citation>
    <scope>NUCLEOTIDE SEQUENCE [LARGE SCALE GENOMIC DNA]</scope>
    <source>
        <strain evidence="7 8">AK4</strain>
    </source>
</reference>
<dbReference type="GO" id="GO:0005886">
    <property type="term" value="C:plasma membrane"/>
    <property type="evidence" value="ECO:0007669"/>
    <property type="project" value="TreeGrafter"/>
</dbReference>